<evidence type="ECO:0000259" key="1">
    <source>
        <dbReference type="Pfam" id="PF04187"/>
    </source>
</evidence>
<dbReference type="SUPFAM" id="SSF159501">
    <property type="entry name" value="EreA/ChaN-like"/>
    <property type="match status" value="1"/>
</dbReference>
<sequence length="311" mass="34761">MIGRGWIAVLVVWLVMTPPAIAQALPFLIEVEARIETAAGEPYAADSFVAELAAAEVVYLGETHTRAADHLAELAILTALYQANPHLALGLEMFQRPFQPVLDRYLAGEIDAATLRQQSEYDSRWHYPWQYYAPILHFAQTHQIPLVALTAPAEVTERVALKGPQALQPDDLRYVPAAADWELGPPPYRQLMQALYKEIHQGLGAAQGFDRFFTVQILWDETMAAAIAQFYQTHHRPVLVLAGQGHLVYNFGIPDRVQRRLGSDIQQQTVLLNPATDLAVETERAIADFLWHTPLPPELAPPNARHTDRST</sequence>
<dbReference type="Gene3D" id="3.40.50.11550">
    <property type="match status" value="1"/>
</dbReference>
<gene>
    <name evidence="2" type="ORF">ACFVKH_05630</name>
</gene>
<reference evidence="2 3" key="1">
    <citation type="submission" date="2024-10" db="EMBL/GenBank/DDBJ databases">
        <authorList>
            <person name="Ratan Roy A."/>
            <person name="Morales Sandoval P.H."/>
            <person name="De Los Santos Villalobos S."/>
            <person name="Chakraborty S."/>
            <person name="Mukherjee J."/>
        </authorList>
    </citation>
    <scope>NUCLEOTIDE SEQUENCE [LARGE SCALE GENOMIC DNA]</scope>
    <source>
        <strain evidence="2 3">S1</strain>
    </source>
</reference>
<dbReference type="Pfam" id="PF04187">
    <property type="entry name" value="Cofac_haem_bdg"/>
    <property type="match status" value="1"/>
</dbReference>
<dbReference type="RefSeq" id="WP_377962828.1">
    <property type="nucleotide sequence ID" value="NZ_JBHZOL010000031.1"/>
</dbReference>
<organism evidence="2 3">
    <name type="scientific">Almyronema epifaneia S1</name>
    <dbReference type="NCBI Taxonomy" id="2991925"/>
    <lineage>
        <taxon>Bacteria</taxon>
        <taxon>Bacillati</taxon>
        <taxon>Cyanobacteriota</taxon>
        <taxon>Cyanophyceae</taxon>
        <taxon>Nodosilineales</taxon>
        <taxon>Nodosilineaceae</taxon>
        <taxon>Almyronema</taxon>
        <taxon>Almyronema epifaneia</taxon>
    </lineage>
</organism>
<keyword evidence="2" id="KW-0449">Lipoprotein</keyword>
<feature type="domain" description="Haem-binding uptake Tiki superfamily ChaN" evidence="1">
    <location>
        <begin position="49"/>
        <end position="257"/>
    </location>
</feature>
<dbReference type="Proteomes" id="UP001600165">
    <property type="component" value="Unassembled WGS sequence"/>
</dbReference>
<dbReference type="CDD" id="cd14727">
    <property type="entry name" value="ChanN-like"/>
    <property type="match status" value="1"/>
</dbReference>
<dbReference type="InterPro" id="IPR007314">
    <property type="entry name" value="Cofac_haem-bd_dom"/>
</dbReference>
<evidence type="ECO:0000313" key="2">
    <source>
        <dbReference type="EMBL" id="MFE4105747.1"/>
    </source>
</evidence>
<evidence type="ECO:0000313" key="3">
    <source>
        <dbReference type="Proteomes" id="UP001600165"/>
    </source>
</evidence>
<comment type="caution">
    <text evidence="2">The sequence shown here is derived from an EMBL/GenBank/DDBJ whole genome shotgun (WGS) entry which is preliminary data.</text>
</comment>
<name>A0ABW6ID13_9CYAN</name>
<keyword evidence="3" id="KW-1185">Reference proteome</keyword>
<accession>A0ABW6ID13</accession>
<dbReference type="EMBL" id="JBHZOL010000031">
    <property type="protein sequence ID" value="MFE4105747.1"/>
    <property type="molecule type" value="Genomic_DNA"/>
</dbReference>
<protein>
    <submittedName>
        <fullName evidence="2">ChaN family lipoprotein</fullName>
    </submittedName>
</protein>
<proteinExistence type="predicted"/>